<dbReference type="AlphaFoldDB" id="A0ABD1P2F9"/>
<protein>
    <submittedName>
        <fullName evidence="1">Fanconi anemia group E protein</fullName>
    </submittedName>
</protein>
<organism evidence="1 2">
    <name type="scientific">Abeliophyllum distichum</name>
    <dbReference type="NCBI Taxonomy" id="126358"/>
    <lineage>
        <taxon>Eukaryota</taxon>
        <taxon>Viridiplantae</taxon>
        <taxon>Streptophyta</taxon>
        <taxon>Embryophyta</taxon>
        <taxon>Tracheophyta</taxon>
        <taxon>Spermatophyta</taxon>
        <taxon>Magnoliopsida</taxon>
        <taxon>eudicotyledons</taxon>
        <taxon>Gunneridae</taxon>
        <taxon>Pentapetalae</taxon>
        <taxon>asterids</taxon>
        <taxon>lamiids</taxon>
        <taxon>Lamiales</taxon>
        <taxon>Oleaceae</taxon>
        <taxon>Forsythieae</taxon>
        <taxon>Abeliophyllum</taxon>
    </lineage>
</organism>
<accession>A0ABD1P2F9</accession>
<evidence type="ECO:0000313" key="2">
    <source>
        <dbReference type="Proteomes" id="UP001604336"/>
    </source>
</evidence>
<name>A0ABD1P2F9_9LAMI</name>
<proteinExistence type="predicted"/>
<dbReference type="EMBL" id="JBFOLK010000063">
    <property type="protein sequence ID" value="KAL2457329.1"/>
    <property type="molecule type" value="Genomic_DNA"/>
</dbReference>
<dbReference type="Gene3D" id="1.25.40.480">
    <property type="match status" value="1"/>
</dbReference>
<reference evidence="2" key="1">
    <citation type="submission" date="2024-07" db="EMBL/GenBank/DDBJ databases">
        <title>Two chromosome-level genome assemblies of Korean endemic species Abeliophyllum distichum and Forsythia ovata (Oleaceae).</title>
        <authorList>
            <person name="Jang H."/>
        </authorList>
    </citation>
    <scope>NUCLEOTIDE SEQUENCE [LARGE SCALE GENOMIC DNA]</scope>
</reference>
<evidence type="ECO:0000313" key="1">
    <source>
        <dbReference type="EMBL" id="KAL2457329.1"/>
    </source>
</evidence>
<dbReference type="PANTHER" id="PTHR32094:SF5">
    <property type="entry name" value="FANCONI ANEMIA GROUP E PROTEIN"/>
    <property type="match status" value="1"/>
</dbReference>
<sequence>MECWIPLMEIFLNSPCPETEASLWLRKSFNHSSNSAPISTTSFLSLLAKPSDTILSDPSSPPEGKRVMWIKTLPSAVQARILSFLAYDNQRFCKKDLCKLARKMLSDGKGLDFWVKKTAQQLLDIVSISNYQWLSHLNSNLGSEDENGDDEFLSVPDWLRDAAKDSESLLPWLPISPDEFSLKLPFLSCGDDGDDFLNEVEEDKQENLDEMMVEDPVNPKIIDEPMDPEVENRAKSLKARLLDFVSTSKAVELAKDIRQLCVERRKDSLAVMALIEPWNAEDETAAVLVSHLLVGSEGDELGWPSYVLCSIVLPKLLLLNQPASGVLVAATIEYCKAHQRAAEYALLFPLILRNEGLNNPVCDVITRIVKECLHPAHVSAFLQKLLWEDINARKFICLPCHQCLISDKIVWTESLFNLLQSILNHNVHLTEDSVEQLIHRVYEFSDRYSKSLKFGNFILCLISKDAPLLKPHKVLLTEAVENTNTLVTKSILAKLSSL</sequence>
<dbReference type="Proteomes" id="UP001604336">
    <property type="component" value="Unassembled WGS sequence"/>
</dbReference>
<keyword evidence="2" id="KW-1185">Reference proteome</keyword>
<dbReference type="PANTHER" id="PTHR32094">
    <property type="entry name" value="FANCONI ANEMIA GROUP E PROTEIN"/>
    <property type="match status" value="1"/>
</dbReference>
<dbReference type="InterPro" id="IPR039685">
    <property type="entry name" value="FANCE"/>
</dbReference>
<gene>
    <name evidence="1" type="ORF">Adt_46398</name>
</gene>
<comment type="caution">
    <text evidence="1">The sequence shown here is derived from an EMBL/GenBank/DDBJ whole genome shotgun (WGS) entry which is preliminary data.</text>
</comment>